<reference evidence="1" key="1">
    <citation type="submission" date="2014-09" db="EMBL/GenBank/DDBJ databases">
        <authorList>
            <person name="Magalhaes I.L.F."/>
            <person name="Oliveira U."/>
            <person name="Santos F.R."/>
            <person name="Vidigal T.H.D.A."/>
            <person name="Brescovit A.D."/>
            <person name="Santos A.J."/>
        </authorList>
    </citation>
    <scope>NUCLEOTIDE SEQUENCE</scope>
    <source>
        <tissue evidence="1">Shoot tissue taken approximately 20 cm above the soil surface</tissue>
    </source>
</reference>
<dbReference type="AlphaFoldDB" id="A0A0A8YJB2"/>
<proteinExistence type="predicted"/>
<organism evidence="1">
    <name type="scientific">Arundo donax</name>
    <name type="common">Giant reed</name>
    <name type="synonym">Donax arundinaceus</name>
    <dbReference type="NCBI Taxonomy" id="35708"/>
    <lineage>
        <taxon>Eukaryota</taxon>
        <taxon>Viridiplantae</taxon>
        <taxon>Streptophyta</taxon>
        <taxon>Embryophyta</taxon>
        <taxon>Tracheophyta</taxon>
        <taxon>Spermatophyta</taxon>
        <taxon>Magnoliopsida</taxon>
        <taxon>Liliopsida</taxon>
        <taxon>Poales</taxon>
        <taxon>Poaceae</taxon>
        <taxon>PACMAD clade</taxon>
        <taxon>Arundinoideae</taxon>
        <taxon>Arundineae</taxon>
        <taxon>Arundo</taxon>
    </lineage>
</organism>
<evidence type="ECO:0000313" key="1">
    <source>
        <dbReference type="EMBL" id="JAD26659.1"/>
    </source>
</evidence>
<name>A0A0A8YJB2_ARUDO</name>
<dbReference type="EMBL" id="GBRH01271236">
    <property type="protein sequence ID" value="JAD26659.1"/>
    <property type="molecule type" value="Transcribed_RNA"/>
</dbReference>
<protein>
    <submittedName>
        <fullName evidence="1">Uncharacterized protein</fullName>
    </submittedName>
</protein>
<accession>A0A0A8YJB2</accession>
<reference evidence="1" key="2">
    <citation type="journal article" date="2015" name="Data Brief">
        <title>Shoot transcriptome of the giant reed, Arundo donax.</title>
        <authorList>
            <person name="Barrero R.A."/>
            <person name="Guerrero F.D."/>
            <person name="Moolhuijzen P."/>
            <person name="Goolsby J.A."/>
            <person name="Tidwell J."/>
            <person name="Bellgard S.E."/>
            <person name="Bellgard M.I."/>
        </authorList>
    </citation>
    <scope>NUCLEOTIDE SEQUENCE</scope>
    <source>
        <tissue evidence="1">Shoot tissue taken approximately 20 cm above the soil surface</tissue>
    </source>
</reference>
<sequence length="29" mass="3526">MFCLVVRCFRLYGPFILQHMMCLLNNHLL</sequence>